<proteinExistence type="predicted"/>
<dbReference type="Pfam" id="PF02384">
    <property type="entry name" value="N6_Mtase"/>
    <property type="match status" value="1"/>
</dbReference>
<organism evidence="6">
    <name type="scientific">marine metagenome</name>
    <dbReference type="NCBI Taxonomy" id="408172"/>
    <lineage>
        <taxon>unclassified sequences</taxon>
        <taxon>metagenomes</taxon>
        <taxon>ecological metagenomes</taxon>
    </lineage>
</organism>
<dbReference type="InterPro" id="IPR029063">
    <property type="entry name" value="SAM-dependent_MTases_sf"/>
</dbReference>
<dbReference type="GO" id="GO:0008170">
    <property type="term" value="F:N-methyltransferase activity"/>
    <property type="evidence" value="ECO:0007669"/>
    <property type="project" value="InterPro"/>
</dbReference>
<evidence type="ECO:0000256" key="2">
    <source>
        <dbReference type="ARBA" id="ARBA00022603"/>
    </source>
</evidence>
<dbReference type="EC" id="2.1.1.72" evidence="1"/>
<protein>
    <recommendedName>
        <fullName evidence="1">site-specific DNA-methyltransferase (adenine-specific)</fullName>
        <ecNumber evidence="1">2.1.1.72</ecNumber>
    </recommendedName>
</protein>
<dbReference type="GO" id="GO:0009007">
    <property type="term" value="F:site-specific DNA-methyltransferase (adenine-specific) activity"/>
    <property type="evidence" value="ECO:0007669"/>
    <property type="project" value="UniProtKB-EC"/>
</dbReference>
<evidence type="ECO:0000256" key="1">
    <source>
        <dbReference type="ARBA" id="ARBA00011900"/>
    </source>
</evidence>
<dbReference type="InterPro" id="IPR003356">
    <property type="entry name" value="DNA_methylase_A-5"/>
</dbReference>
<dbReference type="GO" id="GO:0003677">
    <property type="term" value="F:DNA binding"/>
    <property type="evidence" value="ECO:0007669"/>
    <property type="project" value="InterPro"/>
</dbReference>
<dbReference type="EMBL" id="UINC01001362">
    <property type="protein sequence ID" value="SUZ78687.1"/>
    <property type="molecule type" value="Genomic_DNA"/>
</dbReference>
<feature type="domain" description="DNA methylase adenine-specific" evidence="5">
    <location>
        <begin position="9"/>
        <end position="190"/>
    </location>
</feature>
<gene>
    <name evidence="6" type="ORF">METZ01_LOCUS31541</name>
</gene>
<dbReference type="SUPFAM" id="SSF53335">
    <property type="entry name" value="S-adenosyl-L-methionine-dependent methyltransferases"/>
    <property type="match status" value="1"/>
</dbReference>
<reference evidence="6" key="1">
    <citation type="submission" date="2018-05" db="EMBL/GenBank/DDBJ databases">
        <authorList>
            <person name="Lanie J.A."/>
            <person name="Ng W.-L."/>
            <person name="Kazmierczak K.M."/>
            <person name="Andrzejewski T.M."/>
            <person name="Davidsen T.M."/>
            <person name="Wayne K.J."/>
            <person name="Tettelin H."/>
            <person name="Glass J.I."/>
            <person name="Rusch D."/>
            <person name="Podicherti R."/>
            <person name="Tsui H.-C.T."/>
            <person name="Winkler M.E."/>
        </authorList>
    </citation>
    <scope>NUCLEOTIDE SEQUENCE</scope>
</reference>
<dbReference type="InterPro" id="IPR050953">
    <property type="entry name" value="N4_N6_ade-DNA_methylase"/>
</dbReference>
<dbReference type="PRINTS" id="PR00507">
    <property type="entry name" value="N12N6MTFRASE"/>
</dbReference>
<name>A0A381QKZ7_9ZZZZ</name>
<dbReference type="PANTHER" id="PTHR33841:SF1">
    <property type="entry name" value="DNA METHYLTRANSFERASE A"/>
    <property type="match status" value="1"/>
</dbReference>
<dbReference type="PANTHER" id="PTHR33841">
    <property type="entry name" value="DNA METHYLTRANSFERASE YEEA-RELATED"/>
    <property type="match status" value="1"/>
</dbReference>
<dbReference type="AlphaFoldDB" id="A0A381QKZ7"/>
<evidence type="ECO:0000259" key="5">
    <source>
        <dbReference type="Pfam" id="PF02384"/>
    </source>
</evidence>
<evidence type="ECO:0000256" key="4">
    <source>
        <dbReference type="ARBA" id="ARBA00047942"/>
    </source>
</evidence>
<keyword evidence="2" id="KW-0489">Methyltransferase</keyword>
<evidence type="ECO:0000256" key="3">
    <source>
        <dbReference type="ARBA" id="ARBA00022679"/>
    </source>
</evidence>
<evidence type="ECO:0000313" key="6">
    <source>
        <dbReference type="EMBL" id="SUZ78687.1"/>
    </source>
</evidence>
<accession>A0A381QKZ7</accession>
<dbReference type="Gene3D" id="3.40.50.150">
    <property type="entry name" value="Vaccinia Virus protein VP39"/>
    <property type="match status" value="1"/>
</dbReference>
<comment type="catalytic activity">
    <reaction evidence="4">
        <text>a 2'-deoxyadenosine in DNA + S-adenosyl-L-methionine = an N(6)-methyl-2'-deoxyadenosine in DNA + S-adenosyl-L-homocysteine + H(+)</text>
        <dbReference type="Rhea" id="RHEA:15197"/>
        <dbReference type="Rhea" id="RHEA-COMP:12418"/>
        <dbReference type="Rhea" id="RHEA-COMP:12419"/>
        <dbReference type="ChEBI" id="CHEBI:15378"/>
        <dbReference type="ChEBI" id="CHEBI:57856"/>
        <dbReference type="ChEBI" id="CHEBI:59789"/>
        <dbReference type="ChEBI" id="CHEBI:90615"/>
        <dbReference type="ChEBI" id="CHEBI:90616"/>
        <dbReference type="EC" id="2.1.1.72"/>
    </reaction>
</comment>
<sequence>MQEGDRHVRGAFYTPADVAASLVAATVERGPVVDPTCGAGVFLLAAGIGLAARGADPRGVATTQLFGADIDPVAVHLTRCALAGWAGIDPAEVGGVVEADPLLTGRSTWPTAPTAGFGAVVGNPPFLGQLRSGTAFDADRRRVLRDRFTDLVGAYTDAAWLFLALGMDLLAPGGRMSLIQPQSLLSARDAAAVRGRLLGWGRLDALWFDRSGVFAGRTDVCAPVVERAAFDGSEVRLLVDRHLEPAGTAAAPTGTGGWGGLVAALLGIPVVSPSVDGCVGDLARVTAGFRQHYYGLVDAVSEDADLAGGRPLITTGLVDPLRCRWGSSPARFAGRRWSAPVVDPDAVAVGEVAAWLAERNRPKVLVATQTRVVEAMVDDEGGSVPLTPLITVEPDPADLWHLAAVLASPPVSALAAVSSAGAGRSTGRIRLTARQVAALPLPADRSRWDDGAEAARAIHEAGVEAPAGEWRRLGEVMCGAYGVPTMPLLDWWWTAHPASRAINT</sequence>
<dbReference type="GO" id="GO:0032259">
    <property type="term" value="P:methylation"/>
    <property type="evidence" value="ECO:0007669"/>
    <property type="project" value="UniProtKB-KW"/>
</dbReference>
<keyword evidence="3" id="KW-0808">Transferase</keyword>